<protein>
    <recommendedName>
        <fullName evidence="12">Exosome complex component RRP4</fullName>
    </recommendedName>
    <alternativeName>
        <fullName evidence="13">Exosome component 2</fullName>
    </alternativeName>
    <alternativeName>
        <fullName evidence="10">Ribosomal RNA-processing protein 4</fullName>
    </alternativeName>
</protein>
<feature type="domain" description="RRP4 S1" evidence="16">
    <location>
        <begin position="88"/>
        <end position="159"/>
    </location>
</feature>
<dbReference type="Pfam" id="PF14382">
    <property type="entry name" value="ECR1_N"/>
    <property type="match status" value="1"/>
</dbReference>
<dbReference type="Gene3D" id="2.40.50.100">
    <property type="match status" value="1"/>
</dbReference>
<dbReference type="SUPFAM" id="SSF50249">
    <property type="entry name" value="Nucleic acid-binding proteins"/>
    <property type="match status" value="1"/>
</dbReference>
<evidence type="ECO:0000256" key="13">
    <source>
        <dbReference type="ARBA" id="ARBA00083627"/>
    </source>
</evidence>
<dbReference type="FunFam" id="2.40.50.100:FF:000022">
    <property type="entry name" value="Exosome complex component RRP4"/>
    <property type="match status" value="1"/>
</dbReference>
<dbReference type="Proteomes" id="UP000077115">
    <property type="component" value="Unassembled WGS sequence"/>
</dbReference>
<dbReference type="CDD" id="cd05789">
    <property type="entry name" value="S1_Rrp4"/>
    <property type="match status" value="1"/>
</dbReference>
<evidence type="ECO:0000256" key="8">
    <source>
        <dbReference type="ARBA" id="ARBA00022884"/>
    </source>
</evidence>
<organism evidence="17 18">
    <name type="scientific">Batrachochytrium dendrobatidis (strain JEL423)</name>
    <dbReference type="NCBI Taxonomy" id="403673"/>
    <lineage>
        <taxon>Eukaryota</taxon>
        <taxon>Fungi</taxon>
        <taxon>Fungi incertae sedis</taxon>
        <taxon>Chytridiomycota</taxon>
        <taxon>Chytridiomycota incertae sedis</taxon>
        <taxon>Chytridiomycetes</taxon>
        <taxon>Rhizophydiales</taxon>
        <taxon>Rhizophydiales incertae sedis</taxon>
        <taxon>Batrachochytrium</taxon>
    </lineage>
</organism>
<dbReference type="GO" id="GO:0000467">
    <property type="term" value="P:exonucleolytic trimming to generate mature 3'-end of 5.8S rRNA from tricistronic rRNA transcript (SSU-rRNA, 5.8S rRNA, LSU-rRNA)"/>
    <property type="evidence" value="ECO:0007669"/>
    <property type="project" value="TreeGrafter"/>
</dbReference>
<dbReference type="VEuPathDB" id="FungiDB:BDEG_25644"/>
<keyword evidence="4" id="KW-0963">Cytoplasm</keyword>
<evidence type="ECO:0000256" key="10">
    <source>
        <dbReference type="ARBA" id="ARBA00032383"/>
    </source>
</evidence>
<keyword evidence="6" id="KW-0597">Phosphoprotein</keyword>
<dbReference type="EMBL" id="DS022307">
    <property type="protein sequence ID" value="OAJ42146.1"/>
    <property type="molecule type" value="Genomic_DNA"/>
</dbReference>
<evidence type="ECO:0000256" key="2">
    <source>
        <dbReference type="ARBA" id="ARBA00004604"/>
    </source>
</evidence>
<dbReference type="GO" id="GO:0071028">
    <property type="term" value="P:nuclear mRNA surveillance"/>
    <property type="evidence" value="ECO:0007669"/>
    <property type="project" value="UniProtKB-ARBA"/>
</dbReference>
<evidence type="ECO:0000256" key="3">
    <source>
        <dbReference type="ARBA" id="ARBA00009155"/>
    </source>
</evidence>
<evidence type="ECO:0000313" key="18">
    <source>
        <dbReference type="Proteomes" id="UP000077115"/>
    </source>
</evidence>
<evidence type="ECO:0000256" key="12">
    <source>
        <dbReference type="ARBA" id="ARBA00071123"/>
    </source>
</evidence>
<dbReference type="InterPro" id="IPR025721">
    <property type="entry name" value="Exosome_cplx_N_dom"/>
</dbReference>
<evidence type="ECO:0000256" key="1">
    <source>
        <dbReference type="ARBA" id="ARBA00004496"/>
    </source>
</evidence>
<keyword evidence="7" id="KW-0271">Exosome</keyword>
<evidence type="ECO:0000256" key="9">
    <source>
        <dbReference type="ARBA" id="ARBA00023242"/>
    </source>
</evidence>
<dbReference type="SUPFAM" id="SSF110324">
    <property type="entry name" value="Ribosomal L27 protein-like"/>
    <property type="match status" value="1"/>
</dbReference>
<dbReference type="STRING" id="403673.A0A177WQQ3"/>
<accession>A0A177WQQ3</accession>
<dbReference type="InterPro" id="IPR026699">
    <property type="entry name" value="Exosome_RNA_bind1/RRP40/RRP4"/>
</dbReference>
<dbReference type="GO" id="GO:0003723">
    <property type="term" value="F:RNA binding"/>
    <property type="evidence" value="ECO:0007669"/>
    <property type="project" value="UniProtKB-KW"/>
</dbReference>
<reference evidence="17 18" key="1">
    <citation type="submission" date="2006-10" db="EMBL/GenBank/DDBJ databases">
        <title>The Genome Sequence of Batrachochytrium dendrobatidis JEL423.</title>
        <authorList>
            <consortium name="The Broad Institute Genome Sequencing Platform"/>
            <person name="Birren B."/>
            <person name="Lander E."/>
            <person name="Galagan J."/>
            <person name="Cuomo C."/>
            <person name="Devon K."/>
            <person name="Jaffe D."/>
            <person name="Butler J."/>
            <person name="Alvarez P."/>
            <person name="Gnerre S."/>
            <person name="Grabherr M."/>
            <person name="Kleber M."/>
            <person name="Mauceli E."/>
            <person name="Brockman W."/>
            <person name="Young S."/>
            <person name="LaButti K."/>
            <person name="Sykes S."/>
            <person name="DeCaprio D."/>
            <person name="Crawford M."/>
            <person name="Koehrsen M."/>
            <person name="Engels R."/>
            <person name="Montgomery P."/>
            <person name="Pearson M."/>
            <person name="Howarth C."/>
            <person name="Larson L."/>
            <person name="White J."/>
            <person name="O'Leary S."/>
            <person name="Kodira C."/>
            <person name="Zeng Q."/>
            <person name="Yandava C."/>
            <person name="Alvarado L."/>
            <person name="Longcore J."/>
            <person name="James T."/>
        </authorList>
    </citation>
    <scope>NUCLEOTIDE SEQUENCE [LARGE SCALE GENOMIC DNA]</scope>
    <source>
        <strain evidence="17 18">JEL423</strain>
    </source>
</reference>
<dbReference type="InterPro" id="IPR012340">
    <property type="entry name" value="NA-bd_OB-fold"/>
</dbReference>
<dbReference type="PANTHER" id="PTHR21321">
    <property type="entry name" value="PNAS-3 RELATED"/>
    <property type="match status" value="1"/>
</dbReference>
<dbReference type="OrthoDB" id="1650at2759"/>
<comment type="subcellular location">
    <subcellularLocation>
        <location evidence="1">Cytoplasm</location>
    </subcellularLocation>
    <subcellularLocation>
        <location evidence="2">Nucleus</location>
        <location evidence="2">Nucleolus</location>
    </subcellularLocation>
</comment>
<keyword evidence="5" id="KW-0698">rRNA processing</keyword>
<dbReference type="PANTHER" id="PTHR21321:SF4">
    <property type="entry name" value="EXOSOME COMPLEX COMPONENT RRP4"/>
    <property type="match status" value="1"/>
</dbReference>
<proteinExistence type="inferred from homology"/>
<name>A0A177WQQ3_BATDL</name>
<reference evidence="17 18" key="2">
    <citation type="submission" date="2016-05" db="EMBL/GenBank/DDBJ databases">
        <title>Lineage-specific infection strategies underlie the spectrum of fungal disease in amphibians.</title>
        <authorList>
            <person name="Cuomo C.A."/>
            <person name="Farrer R.A."/>
            <person name="James T."/>
            <person name="Longcore J."/>
            <person name="Birren B."/>
        </authorList>
    </citation>
    <scope>NUCLEOTIDE SEQUENCE [LARGE SCALE GENOMIC DNA]</scope>
    <source>
        <strain evidence="17 18">JEL423</strain>
    </source>
</reference>
<dbReference type="Gene3D" id="2.40.50.140">
    <property type="entry name" value="Nucleic acid-binding proteins"/>
    <property type="match status" value="1"/>
</dbReference>
<comment type="similarity">
    <text evidence="3">Belongs to the RRP4 family.</text>
</comment>
<dbReference type="GO" id="GO:0071051">
    <property type="term" value="P:poly(A)-dependent snoRNA 3'-end processing"/>
    <property type="evidence" value="ECO:0007669"/>
    <property type="project" value="TreeGrafter"/>
</dbReference>
<comment type="subunit">
    <text evidence="11">Component of the RNA exosome core complex (Exo-9), composed of EXOSC1, EXOSC2, EXOSC3, EXOSC4, EXOSC5, EXOSC6, EXOSC7, EXOSC8 and EXOSC9; within the complex interacts with EXOSC4 and EXOSC7. The catalytically inactive RNA exosome core complex (Exo-9) associates with the catalytic subunit EXOSC10/RRP6. Exo-9 may associate with DIS3 to form the nucleolar exosome complex, or DIS3L to form the cytoplasmic exosome complex. Exo-9 is formed by a hexameric base ring consisting of the heterodimers EXOSC4-EXOSC9, EXOSC5-EXOSC8 and EXOSC6-EXOSC7, and a cap ring consisting of EXOSC1, EXOSC2 and EXOSC3. The RNA exosome complex associates with cofactors C1D/RRP47, MPHOSPH6/MPP6 and MTREX/MTR4. Interacts with GTPBP1. Interacts with ZFP36L1 (via N-terminus).</text>
</comment>
<keyword evidence="9" id="KW-0539">Nucleus</keyword>
<evidence type="ECO:0000256" key="6">
    <source>
        <dbReference type="ARBA" id="ARBA00022553"/>
    </source>
</evidence>
<dbReference type="GO" id="GO:0005730">
    <property type="term" value="C:nucleolus"/>
    <property type="evidence" value="ECO:0007669"/>
    <property type="project" value="UniProtKB-SubCell"/>
</dbReference>
<dbReference type="CDD" id="cd22525">
    <property type="entry name" value="KH-I_Rrp4_eukar"/>
    <property type="match status" value="1"/>
</dbReference>
<dbReference type="eggNOG" id="KOG3013">
    <property type="taxonomic scope" value="Eukaryota"/>
</dbReference>
<evidence type="ECO:0000256" key="7">
    <source>
        <dbReference type="ARBA" id="ARBA00022835"/>
    </source>
</evidence>
<sequence>MVEISAPPRQHILATSGFINGSSLDNEMDIDEAATDRQMVTPGEIITKDSAFMRGHGTFTEEQALVASVAGVVERVNKLISVKPLKSRYNGEIGDVVVGRISELGPKRWKVDIKGRQHAVLLLSSINLPGGVLRRKSESDELQMRTFFAEGDLLSAEVQAFFGDGAASLQTRGIKYGKLRNGSLVIVPSAQIKRSKSHFITLPCGVDVVLGVNGYVWVSKHIPVDPEWANQPDGLYTNENESISDAEREAIARVCNVITLLGRQNCEVHESSIVYAFDASLDYPVKDLLKTSVQQAVINQASALLREAKTQ</sequence>
<dbReference type="InterPro" id="IPR036612">
    <property type="entry name" value="KH_dom_type_1_sf"/>
</dbReference>
<evidence type="ECO:0000256" key="4">
    <source>
        <dbReference type="ARBA" id="ARBA00022490"/>
    </source>
</evidence>
<gene>
    <name evidence="17" type="ORF">BDEG_25644</name>
</gene>
<dbReference type="GO" id="GO:0071034">
    <property type="term" value="P:CUT catabolic process"/>
    <property type="evidence" value="ECO:0007669"/>
    <property type="project" value="TreeGrafter"/>
</dbReference>
<feature type="domain" description="Exosome complex component N-terminal" evidence="14">
    <location>
        <begin position="39"/>
        <end position="76"/>
    </location>
</feature>
<evidence type="ECO:0000259" key="15">
    <source>
        <dbReference type="Pfam" id="PF15985"/>
    </source>
</evidence>
<dbReference type="GO" id="GO:0034475">
    <property type="term" value="P:U4 snRNA 3'-end processing"/>
    <property type="evidence" value="ECO:0007669"/>
    <property type="project" value="TreeGrafter"/>
</dbReference>
<evidence type="ECO:0000259" key="14">
    <source>
        <dbReference type="Pfam" id="PF14382"/>
    </source>
</evidence>
<dbReference type="GO" id="GO:0000177">
    <property type="term" value="C:cytoplasmic exosome (RNase complex)"/>
    <property type="evidence" value="ECO:0007669"/>
    <property type="project" value="TreeGrafter"/>
</dbReference>
<dbReference type="GO" id="GO:0000176">
    <property type="term" value="C:nuclear exosome (RNase complex)"/>
    <property type="evidence" value="ECO:0007669"/>
    <property type="project" value="UniProtKB-ARBA"/>
</dbReference>
<evidence type="ECO:0000256" key="11">
    <source>
        <dbReference type="ARBA" id="ARBA00063049"/>
    </source>
</evidence>
<dbReference type="FunFam" id="2.40.50.140:FF:000038">
    <property type="entry name" value="Exosome complex component RRP4"/>
    <property type="match status" value="1"/>
</dbReference>
<dbReference type="InterPro" id="IPR048565">
    <property type="entry name" value="S1_RRP4"/>
</dbReference>
<dbReference type="SUPFAM" id="SSF54791">
    <property type="entry name" value="Eukaryotic type KH-domain (KH-domain type I)"/>
    <property type="match status" value="1"/>
</dbReference>
<dbReference type="InterPro" id="IPR004088">
    <property type="entry name" value="KH_dom_type_1"/>
</dbReference>
<evidence type="ECO:0000256" key="5">
    <source>
        <dbReference type="ARBA" id="ARBA00022552"/>
    </source>
</evidence>
<feature type="domain" description="K Homology" evidence="15">
    <location>
        <begin position="182"/>
        <end position="222"/>
    </location>
</feature>
<dbReference type="GO" id="GO:0071038">
    <property type="term" value="P:TRAMP-dependent tRNA surveillance pathway"/>
    <property type="evidence" value="ECO:0007669"/>
    <property type="project" value="TreeGrafter"/>
</dbReference>
<dbReference type="AlphaFoldDB" id="A0A177WQQ3"/>
<evidence type="ECO:0000313" key="17">
    <source>
        <dbReference type="EMBL" id="OAJ42146.1"/>
    </source>
</evidence>
<keyword evidence="8" id="KW-0694">RNA-binding</keyword>
<dbReference type="GO" id="GO:0071035">
    <property type="term" value="P:nuclear polyadenylation-dependent rRNA catabolic process"/>
    <property type="evidence" value="ECO:0007669"/>
    <property type="project" value="TreeGrafter"/>
</dbReference>
<dbReference type="Pfam" id="PF15985">
    <property type="entry name" value="KH_6"/>
    <property type="match status" value="1"/>
</dbReference>
<dbReference type="Pfam" id="PF21266">
    <property type="entry name" value="S1_RRP4"/>
    <property type="match status" value="1"/>
</dbReference>
<evidence type="ECO:0000259" key="16">
    <source>
        <dbReference type="Pfam" id="PF21266"/>
    </source>
</evidence>